<sequence length="290" mass="33125">MSNKIIAVRSDGRLANQMFQAMLAFELKNIVKEAQIMGLSLPEWGLTSQPLTQRTLRGSALLLPRHRFNFHQAAKALAERVVNSIVIEGWGMRLEYFGPPSRYQQLFRTNIAPQRLSDKQLLINIRAEDIVSGWHPSYFPLAFSFYEKIIDSTGLEPVFMGQIGSDSYSLALKERFRGARFLAPRTAISDFQTIRHSQHVVLSISSFSWLASWLSETAINIHVPVAGLFDPRNGETDLLPVTDSRYHFYAVDFPDMQQRQSLDYDAWAEHADSNRLLSADEINKMYRQAQ</sequence>
<dbReference type="RefSeq" id="WP_078476964.1">
    <property type="nucleotide sequence ID" value="NZ_MPRK01000099.1"/>
</dbReference>
<reference evidence="1 2" key="1">
    <citation type="submission" date="2016-11" db="EMBL/GenBank/DDBJ databases">
        <title>Mixed transmission modes and dynamic genome evolution in an obligate animal-bacterial symbiosis.</title>
        <authorList>
            <person name="Russell S.L."/>
            <person name="Corbett-Detig R.B."/>
            <person name="Cavanaugh C.M."/>
        </authorList>
    </citation>
    <scope>NUCLEOTIDE SEQUENCE [LARGE SCALE GENOMIC DNA]</scope>
    <source>
        <strain evidence="1">Sp-SM6</strain>
    </source>
</reference>
<name>A0A1T2L5A3_9GAMM</name>
<accession>A0A1T2L5A3</accession>
<proteinExistence type="predicted"/>
<dbReference type="AlphaFoldDB" id="A0A1T2L5A3"/>
<dbReference type="EMBL" id="MPRK01000099">
    <property type="protein sequence ID" value="OOZ40116.1"/>
    <property type="molecule type" value="Genomic_DNA"/>
</dbReference>
<dbReference type="OrthoDB" id="456767at2"/>
<comment type="caution">
    <text evidence="1">The sequence shown here is derived from an EMBL/GenBank/DDBJ whole genome shotgun (WGS) entry which is preliminary data.</text>
</comment>
<dbReference type="Proteomes" id="UP000190198">
    <property type="component" value="Unassembled WGS sequence"/>
</dbReference>
<keyword evidence="2" id="KW-1185">Reference proteome</keyword>
<protein>
    <submittedName>
        <fullName evidence="1">Uncharacterized protein</fullName>
    </submittedName>
</protein>
<evidence type="ECO:0000313" key="2">
    <source>
        <dbReference type="Proteomes" id="UP000190198"/>
    </source>
</evidence>
<organism evidence="1 2">
    <name type="scientific">Solemya elarraichensis gill symbiont</name>
    <dbReference type="NCBI Taxonomy" id="1918949"/>
    <lineage>
        <taxon>Bacteria</taxon>
        <taxon>Pseudomonadati</taxon>
        <taxon>Pseudomonadota</taxon>
        <taxon>Gammaproteobacteria</taxon>
        <taxon>sulfur-oxidizing symbionts</taxon>
    </lineage>
</organism>
<gene>
    <name evidence="1" type="ORF">BOW52_06345</name>
</gene>
<evidence type="ECO:0000313" key="1">
    <source>
        <dbReference type="EMBL" id="OOZ40116.1"/>
    </source>
</evidence>